<dbReference type="SUPFAM" id="SSF46609">
    <property type="entry name" value="Fe,Mn superoxide dismutase (SOD), N-terminal domain"/>
    <property type="match status" value="1"/>
</dbReference>
<evidence type="ECO:0000256" key="3">
    <source>
        <dbReference type="ARBA" id="ARBA00012682"/>
    </source>
</evidence>
<accession>A7I0C6</accession>
<evidence type="ECO:0000256" key="6">
    <source>
        <dbReference type="ARBA" id="ARBA00023004"/>
    </source>
</evidence>
<dbReference type="PRINTS" id="PR01703">
    <property type="entry name" value="MNSODISMTASE"/>
</dbReference>
<dbReference type="FunFam" id="1.10.287.990:FF:000002">
    <property type="entry name" value="Superoxide dismutase"/>
    <property type="match status" value="1"/>
</dbReference>
<dbReference type="Proteomes" id="UP000002407">
    <property type="component" value="Chromosome"/>
</dbReference>
<comment type="subunit">
    <text evidence="2">Homodimer.</text>
</comment>
<feature type="domain" description="Manganese/iron superoxide dismutase N-terminal" evidence="9">
    <location>
        <begin position="2"/>
        <end position="79"/>
    </location>
</feature>
<evidence type="ECO:0000256" key="4">
    <source>
        <dbReference type="ARBA" id="ARBA00022723"/>
    </source>
</evidence>
<keyword evidence="6" id="KW-0408">Iron</keyword>
<dbReference type="AlphaFoldDB" id="A7I0C6"/>
<evidence type="ECO:0000313" key="11">
    <source>
        <dbReference type="EMBL" id="ABS52306.1"/>
    </source>
</evidence>
<keyword evidence="5 8" id="KW-0560">Oxidoreductase</keyword>
<proteinExistence type="inferred from homology"/>
<evidence type="ECO:0000259" key="10">
    <source>
        <dbReference type="Pfam" id="PF02777"/>
    </source>
</evidence>
<evidence type="ECO:0000313" key="12">
    <source>
        <dbReference type="Proteomes" id="UP000002407"/>
    </source>
</evidence>
<protein>
    <recommendedName>
        <fullName evidence="3 8">Superoxide dismutase</fullName>
        <ecNumber evidence="3 8">1.15.1.1</ecNumber>
    </recommendedName>
</protein>
<dbReference type="PIRSF" id="PIRSF000349">
    <property type="entry name" value="SODismutase"/>
    <property type="match status" value="1"/>
</dbReference>
<dbReference type="InterPro" id="IPR001189">
    <property type="entry name" value="Mn/Fe_SOD"/>
</dbReference>
<dbReference type="HOGENOM" id="CLU_031625_0_0_7"/>
<evidence type="ECO:0000256" key="5">
    <source>
        <dbReference type="ARBA" id="ARBA00023002"/>
    </source>
</evidence>
<dbReference type="PANTHER" id="PTHR42769:SF3">
    <property type="entry name" value="SUPEROXIDE DISMUTASE [FE] 2, CHLOROPLASTIC"/>
    <property type="match status" value="1"/>
</dbReference>
<comment type="function">
    <text evidence="8">Destroys radicals which are normally produced within the cells and which are toxic to biological systems.</text>
</comment>
<feature type="binding site" evidence="7">
    <location>
        <position position="72"/>
    </location>
    <ligand>
        <name>Mn(2+)</name>
        <dbReference type="ChEBI" id="CHEBI:29035"/>
    </ligand>
</feature>
<dbReference type="Gene3D" id="1.10.287.990">
    <property type="entry name" value="Fe,Mn superoxide dismutase (SOD) domain"/>
    <property type="match status" value="1"/>
</dbReference>
<dbReference type="eggNOG" id="COG0605">
    <property type="taxonomic scope" value="Bacteria"/>
</dbReference>
<reference evidence="12" key="1">
    <citation type="submission" date="2007-07" db="EMBL/GenBank/DDBJ databases">
        <title>Complete genome sequence of Campylobacter hominis ATCC BAA-381, a commensal isolated from the human gastrointestinal tract.</title>
        <authorList>
            <person name="Fouts D.E."/>
            <person name="Mongodin E.F."/>
            <person name="Puiu D."/>
            <person name="Sebastian Y."/>
            <person name="Miller W.G."/>
            <person name="Mandrell R.E."/>
            <person name="Nelson K.E."/>
        </authorList>
    </citation>
    <scope>NUCLEOTIDE SEQUENCE [LARGE SCALE GENOMIC DNA]</scope>
    <source>
        <strain evidence="12">ATCC BAA-381 / LMG 19568 / NCTC 13146 / CH001A</strain>
    </source>
</reference>
<comment type="similarity">
    <text evidence="1 8">Belongs to the iron/manganese superoxide dismutase family.</text>
</comment>
<evidence type="ECO:0000256" key="7">
    <source>
        <dbReference type="PIRSR" id="PIRSR000349-1"/>
    </source>
</evidence>
<evidence type="ECO:0000256" key="8">
    <source>
        <dbReference type="RuleBase" id="RU000414"/>
    </source>
</evidence>
<feature type="domain" description="Manganese/iron superoxide dismutase C-terminal" evidence="10">
    <location>
        <begin position="95"/>
        <end position="183"/>
    </location>
</feature>
<dbReference type="InterPro" id="IPR019831">
    <property type="entry name" value="Mn/Fe_SOD_N"/>
</dbReference>
<dbReference type="EMBL" id="CP000776">
    <property type="protein sequence ID" value="ABS52306.1"/>
    <property type="molecule type" value="Genomic_DNA"/>
</dbReference>
<name>A7I0C6_CAMHC</name>
<dbReference type="STRING" id="360107.CHAB381_0365"/>
<dbReference type="SUPFAM" id="SSF54719">
    <property type="entry name" value="Fe,Mn superoxide dismutase (SOD), C-terminal domain"/>
    <property type="match status" value="1"/>
</dbReference>
<dbReference type="Pfam" id="PF00081">
    <property type="entry name" value="Sod_Fe_N"/>
    <property type="match status" value="1"/>
</dbReference>
<dbReference type="InterPro" id="IPR036314">
    <property type="entry name" value="SOD_C_sf"/>
</dbReference>
<feature type="binding site" evidence="7">
    <location>
        <position position="25"/>
    </location>
    <ligand>
        <name>Mn(2+)</name>
        <dbReference type="ChEBI" id="CHEBI:29035"/>
    </ligand>
</feature>
<feature type="binding site" evidence="7">
    <location>
        <position position="155"/>
    </location>
    <ligand>
        <name>Mn(2+)</name>
        <dbReference type="ChEBI" id="CHEBI:29035"/>
    </ligand>
</feature>
<feature type="binding site" evidence="7">
    <location>
        <position position="151"/>
    </location>
    <ligand>
        <name>Mn(2+)</name>
        <dbReference type="ChEBI" id="CHEBI:29035"/>
    </ligand>
</feature>
<dbReference type="RefSeq" id="WP_012108249.1">
    <property type="nucleotide sequence ID" value="NC_009714.1"/>
</dbReference>
<dbReference type="PANTHER" id="PTHR42769">
    <property type="entry name" value="SUPEROXIDE DISMUTASE"/>
    <property type="match status" value="1"/>
</dbReference>
<dbReference type="GO" id="GO:0004784">
    <property type="term" value="F:superoxide dismutase activity"/>
    <property type="evidence" value="ECO:0007669"/>
    <property type="project" value="UniProtKB-EC"/>
</dbReference>
<evidence type="ECO:0000259" key="9">
    <source>
        <dbReference type="Pfam" id="PF00081"/>
    </source>
</evidence>
<dbReference type="EC" id="1.15.1.1" evidence="3 8"/>
<gene>
    <name evidence="11" type="ordered locus">CHAB381_0365</name>
</gene>
<keyword evidence="4 7" id="KW-0479">Metal-binding</keyword>
<organism evidence="11 12">
    <name type="scientific">Campylobacter hominis (strain ATCC BAA-381 / DSM 21671 / CCUG 45161 / LMG 19568 / NCTC 13146 / CH001A)</name>
    <dbReference type="NCBI Taxonomy" id="360107"/>
    <lineage>
        <taxon>Bacteria</taxon>
        <taxon>Pseudomonadati</taxon>
        <taxon>Campylobacterota</taxon>
        <taxon>Epsilonproteobacteria</taxon>
        <taxon>Campylobacterales</taxon>
        <taxon>Campylobacteraceae</taxon>
        <taxon>Campylobacter</taxon>
    </lineage>
</organism>
<dbReference type="InterPro" id="IPR019832">
    <property type="entry name" value="Mn/Fe_SOD_C"/>
</dbReference>
<dbReference type="Gene3D" id="3.55.40.20">
    <property type="entry name" value="Iron/manganese superoxide dismutase, C-terminal domain"/>
    <property type="match status" value="1"/>
</dbReference>
<dbReference type="KEGG" id="cha:CHAB381_0365"/>
<evidence type="ECO:0000256" key="2">
    <source>
        <dbReference type="ARBA" id="ARBA00011738"/>
    </source>
</evidence>
<dbReference type="InterPro" id="IPR019833">
    <property type="entry name" value="Mn/Fe_SOD_BS"/>
</dbReference>
<dbReference type="PROSITE" id="PS00088">
    <property type="entry name" value="SOD_MN"/>
    <property type="match status" value="1"/>
</dbReference>
<dbReference type="OrthoDB" id="9803125at2"/>
<keyword evidence="12" id="KW-1185">Reference proteome</keyword>
<dbReference type="GO" id="GO:0046872">
    <property type="term" value="F:metal ion binding"/>
    <property type="evidence" value="ECO:0007669"/>
    <property type="project" value="UniProtKB-KW"/>
</dbReference>
<evidence type="ECO:0000256" key="1">
    <source>
        <dbReference type="ARBA" id="ARBA00008714"/>
    </source>
</evidence>
<dbReference type="InterPro" id="IPR036324">
    <property type="entry name" value="Mn/Fe_SOD_N_sf"/>
</dbReference>
<sequence length="214" mass="25021">MFKLRTLPFEASKNAIISEETCKFHYGKHHQGYVTKLNNLINDSEFKNANLFDIINKAKGALFNQAAQVYNHDFYWDCIAEKSKMSDEFKSALDENFDDFRSKFLATATGLFGSGWCWLVYNLTNNKLEIVQTSNAETPFIDNKVPLLVVDVWEHAYYLDFQNARAEYLEKFYENINWKFVSDAFTWAKKEGLNSVKFYINEVHPKEECECCCK</sequence>
<comment type="catalytic activity">
    <reaction evidence="8">
        <text>2 superoxide + 2 H(+) = H2O2 + O2</text>
        <dbReference type="Rhea" id="RHEA:20696"/>
        <dbReference type="ChEBI" id="CHEBI:15378"/>
        <dbReference type="ChEBI" id="CHEBI:15379"/>
        <dbReference type="ChEBI" id="CHEBI:16240"/>
        <dbReference type="ChEBI" id="CHEBI:18421"/>
        <dbReference type="EC" id="1.15.1.1"/>
    </reaction>
</comment>
<dbReference type="Pfam" id="PF02777">
    <property type="entry name" value="Sod_Fe_C"/>
    <property type="match status" value="1"/>
</dbReference>